<protein>
    <submittedName>
        <fullName evidence="1">Uncharacterized protein</fullName>
    </submittedName>
</protein>
<dbReference type="AlphaFoldDB" id="W0SEJ6"/>
<name>W0SEJ6_9PROT</name>
<dbReference type="Proteomes" id="UP000031637">
    <property type="component" value="Chromosome"/>
</dbReference>
<sequence>MRGNRRAAPIDQRLAIVRQRCSGTGVVLGTRPAGITRALRPARQWRHCRQADLQAIDRFAGCAVGTCGCGMDTICAVGIRRALTGSQRVGRDRVGRIEFDHAWRRGRCGDVGALIAPGILVAGAIKGRAVAGSTDLSAPLCRFDGRAVVDVVVGNTGVIILIPPAGGRGIQSPRRWRDTCQTHGRPTRIELAGRGINAGMRRQSASGILRIGRTLARIGRIRY</sequence>
<dbReference type="EMBL" id="AP012547">
    <property type="protein sequence ID" value="BAO29659.1"/>
    <property type="molecule type" value="Genomic_DNA"/>
</dbReference>
<dbReference type="HOGENOM" id="CLU_1239605_0_0_4"/>
<organism evidence="1 2">
    <name type="scientific">Sulfuritalea hydrogenivorans sk43H</name>
    <dbReference type="NCBI Taxonomy" id="1223802"/>
    <lineage>
        <taxon>Bacteria</taxon>
        <taxon>Pseudomonadati</taxon>
        <taxon>Pseudomonadota</taxon>
        <taxon>Betaproteobacteria</taxon>
        <taxon>Nitrosomonadales</taxon>
        <taxon>Sterolibacteriaceae</taxon>
        <taxon>Sulfuritalea</taxon>
    </lineage>
</organism>
<reference evidence="1 2" key="1">
    <citation type="journal article" date="2014" name="Syst. Appl. Microbiol.">
        <title>Complete genomes of freshwater sulfur oxidizers Sulfuricella denitrificans skB26 and Sulfuritalea hydrogenivorans sk43H: genetic insights into the sulfur oxidation pathway of betaproteobacteria.</title>
        <authorList>
            <person name="Watanabe T."/>
            <person name="Kojima H."/>
            <person name="Fukui M."/>
        </authorList>
    </citation>
    <scope>NUCLEOTIDE SEQUENCE [LARGE SCALE GENOMIC DNA]</scope>
    <source>
        <strain evidence="1">DSM22779</strain>
    </source>
</reference>
<accession>W0SEJ6</accession>
<dbReference type="KEGG" id="shd:SUTH_01867"/>
<evidence type="ECO:0000313" key="1">
    <source>
        <dbReference type="EMBL" id="BAO29659.1"/>
    </source>
</evidence>
<keyword evidence="2" id="KW-1185">Reference proteome</keyword>
<evidence type="ECO:0000313" key="2">
    <source>
        <dbReference type="Proteomes" id="UP000031637"/>
    </source>
</evidence>
<proteinExistence type="predicted"/>
<gene>
    <name evidence="1" type="ORF">SUTH_01867</name>
</gene>